<comment type="function">
    <text evidence="5">O-methyltransferase required for two non-consecutive steps during ubiquinone biosynthesis. Catalyzes the 2 O-methylation of 3,4-dihydroxy-5-(all-trans-polyprenyl)benzoic acid into 4-hydroxy-3-methoxy-5-(all-trans-polyprenyl)benzoic acid. Also catalyzes the last step of ubiquinone biosynthesis by mediating methylation of 3-demethylubiquinone into ubiquinone. Also able to mediate the methylation of 3-demethylubiquinol into ubiquinol.</text>
</comment>
<evidence type="ECO:0000256" key="1">
    <source>
        <dbReference type="ARBA" id="ARBA00022603"/>
    </source>
</evidence>
<feature type="binding site" evidence="5">
    <location>
        <position position="165"/>
    </location>
    <ligand>
        <name>Mg(2+)</name>
        <dbReference type="ChEBI" id="CHEBI:18420"/>
    </ligand>
</feature>
<feature type="binding site" evidence="5">
    <location>
        <position position="40"/>
    </location>
    <ligand>
        <name>S-adenosyl-L-methionine</name>
        <dbReference type="ChEBI" id="CHEBI:59789"/>
    </ligand>
</feature>
<dbReference type="SUPFAM" id="SSF53335">
    <property type="entry name" value="S-adenosyl-L-methionine-dependent methyltransferases"/>
    <property type="match status" value="1"/>
</dbReference>
<accession>A0A0N1PB64</accession>
<dbReference type="GO" id="GO:0046872">
    <property type="term" value="F:metal ion binding"/>
    <property type="evidence" value="ECO:0007669"/>
    <property type="project" value="UniProtKB-KW"/>
</dbReference>
<sequence length="296" mass="32542">MSAAMKGAAADEVAKFAALQKHWWDPVGPLRSLHLFNPIRVRYVNDMVRSYGKVASSSSSEASVGFLSSPGLTPSHEVLDVGCGGGIFSESLARLGGTVTGIDACAESIEVAEKRRQLFAANAASPTSLANWQQRLSYRNVSLYDVVWEEGKKFDVVVASEVIEHVDDARMFMQALCEATKPGGLLFLSTMDKSLKTAVTHIGIAEKLTGIVEPGTHDWCKFIPPKDMTKFAQRFDVRNVGLEYIVTYPDLFQSVATRDFQINFCLSKNINTGHYFWAGLKTPQSTNRVVKAEILK</sequence>
<dbReference type="Gene3D" id="3.40.50.150">
    <property type="entry name" value="Vaccinia Virus protein VP39"/>
    <property type="match status" value="1"/>
</dbReference>
<feature type="binding site" evidence="5">
    <location>
        <position position="160"/>
    </location>
    <ligand>
        <name>S-adenosyl-L-methionine</name>
        <dbReference type="ChEBI" id="CHEBI:59789"/>
    </ligand>
</feature>
<name>A0A0N1PB64_LEPSE</name>
<keyword evidence="4 5" id="KW-0949">S-adenosyl-L-methionine</keyword>
<dbReference type="OMA" id="LASRWWD"/>
<keyword evidence="5" id="KW-0472">Membrane</keyword>
<evidence type="ECO:0000313" key="6">
    <source>
        <dbReference type="EMBL" id="KPI86491.1"/>
    </source>
</evidence>
<dbReference type="GO" id="GO:0032259">
    <property type="term" value="P:methylation"/>
    <property type="evidence" value="ECO:0007669"/>
    <property type="project" value="UniProtKB-KW"/>
</dbReference>
<dbReference type="CDD" id="cd02440">
    <property type="entry name" value="AdoMet_MTases"/>
    <property type="match status" value="1"/>
</dbReference>
<comment type="catalytic activity">
    <reaction evidence="5">
        <text>a 3-demethylubiquinol + S-adenosyl-L-methionine = a ubiquinol + S-adenosyl-L-homocysteine + H(+)</text>
        <dbReference type="Rhea" id="RHEA:44380"/>
        <dbReference type="Rhea" id="RHEA-COMP:9566"/>
        <dbReference type="Rhea" id="RHEA-COMP:10914"/>
        <dbReference type="ChEBI" id="CHEBI:15378"/>
        <dbReference type="ChEBI" id="CHEBI:17976"/>
        <dbReference type="ChEBI" id="CHEBI:57856"/>
        <dbReference type="ChEBI" id="CHEBI:59789"/>
        <dbReference type="ChEBI" id="CHEBI:84422"/>
        <dbReference type="EC" id="2.1.1.64"/>
    </reaction>
</comment>
<dbReference type="OrthoDB" id="3265906at2759"/>
<organism evidence="6 7">
    <name type="scientific">Leptomonas seymouri</name>
    <dbReference type="NCBI Taxonomy" id="5684"/>
    <lineage>
        <taxon>Eukaryota</taxon>
        <taxon>Discoba</taxon>
        <taxon>Euglenozoa</taxon>
        <taxon>Kinetoplastea</taxon>
        <taxon>Metakinetoplastina</taxon>
        <taxon>Trypanosomatida</taxon>
        <taxon>Trypanosomatidae</taxon>
        <taxon>Leishmaniinae</taxon>
        <taxon>Leptomonas</taxon>
    </lineage>
</organism>
<dbReference type="Proteomes" id="UP000038009">
    <property type="component" value="Unassembled WGS sequence"/>
</dbReference>
<keyword evidence="2 5" id="KW-0808">Transferase</keyword>
<dbReference type="GO" id="GO:0031314">
    <property type="term" value="C:extrinsic component of mitochondrial inner membrane"/>
    <property type="evidence" value="ECO:0007669"/>
    <property type="project" value="UniProtKB-UniRule"/>
</dbReference>
<comment type="similarity">
    <text evidence="5">Belongs to the class I-like SAM-binding methyltransferase superfamily. UbiG/COQ3 family.</text>
</comment>
<keyword evidence="5" id="KW-0460">Magnesium</keyword>
<keyword evidence="1 5" id="KW-0489">Methyltransferase</keyword>
<gene>
    <name evidence="6" type="ORF">ABL78_4431</name>
</gene>
<keyword evidence="7" id="KW-1185">Reference proteome</keyword>
<comment type="cofactor">
    <cofactor evidence="5">
        <name>Mg(2+)</name>
        <dbReference type="ChEBI" id="CHEBI:18420"/>
    </cofactor>
</comment>
<keyword evidence="3 5" id="KW-0831">Ubiquinone biosynthesis</keyword>
<dbReference type="InterPro" id="IPR029063">
    <property type="entry name" value="SAM-dependent_MTases_sf"/>
</dbReference>
<dbReference type="EMBL" id="LJSK01000128">
    <property type="protein sequence ID" value="KPI86491.1"/>
    <property type="molecule type" value="Genomic_DNA"/>
</dbReference>
<dbReference type="PANTHER" id="PTHR43464">
    <property type="entry name" value="METHYLTRANSFERASE"/>
    <property type="match status" value="1"/>
</dbReference>
<dbReference type="Pfam" id="PF13489">
    <property type="entry name" value="Methyltransf_23"/>
    <property type="match status" value="1"/>
</dbReference>
<comment type="catalytic activity">
    <reaction evidence="5">
        <text>a 3-demethylubiquinone + S-adenosyl-L-methionine = a ubiquinone + S-adenosyl-L-homocysteine</text>
        <dbReference type="Rhea" id="RHEA:81215"/>
        <dbReference type="Rhea" id="RHEA-COMP:9565"/>
        <dbReference type="Rhea" id="RHEA-COMP:19654"/>
        <dbReference type="ChEBI" id="CHEBI:16389"/>
        <dbReference type="ChEBI" id="CHEBI:57856"/>
        <dbReference type="ChEBI" id="CHEBI:59789"/>
        <dbReference type="ChEBI" id="CHEBI:231825"/>
    </reaction>
</comment>
<dbReference type="NCBIfam" id="TIGR01983">
    <property type="entry name" value="UbiG"/>
    <property type="match status" value="1"/>
</dbReference>
<dbReference type="GO" id="GO:0061542">
    <property type="term" value="F:3-demethylubiquinol 3-O-methyltransferase activity"/>
    <property type="evidence" value="ECO:0007669"/>
    <property type="project" value="UniProtKB-UniRule"/>
</dbReference>
<comment type="subcellular location">
    <subcellularLocation>
        <location evidence="5">Mitochondrion inner membrane</location>
        <topology evidence="5">Peripheral membrane protein</topology>
        <orientation evidence="5">Matrix side</orientation>
    </subcellularLocation>
</comment>
<reference evidence="6 7" key="1">
    <citation type="journal article" date="2015" name="PLoS Pathog.">
        <title>Leptomonas seymouri: Adaptations to the Dixenous Life Cycle Analyzed by Genome Sequencing, Transcriptome Profiling and Co-infection with Leishmania donovani.</title>
        <authorList>
            <person name="Kraeva N."/>
            <person name="Butenko A."/>
            <person name="Hlavacova J."/>
            <person name="Kostygov A."/>
            <person name="Myskova J."/>
            <person name="Grybchuk D."/>
            <person name="Lestinova T."/>
            <person name="Votypka J."/>
            <person name="Volf P."/>
            <person name="Opperdoes F."/>
            <person name="Flegontov P."/>
            <person name="Lukes J."/>
            <person name="Yurchenko V."/>
        </authorList>
    </citation>
    <scope>NUCLEOTIDE SEQUENCE [LARGE SCALE GENOMIC DNA]</scope>
    <source>
        <strain evidence="6 7">ATCC 30220</strain>
    </source>
</reference>
<evidence type="ECO:0000256" key="2">
    <source>
        <dbReference type="ARBA" id="ARBA00022679"/>
    </source>
</evidence>
<comment type="pathway">
    <text evidence="5">Cofactor biosynthesis; ubiquinone biosynthesis.</text>
</comment>
<dbReference type="InterPro" id="IPR010233">
    <property type="entry name" value="UbiG_MeTrfase"/>
</dbReference>
<comment type="caution">
    <text evidence="6">The sequence shown here is derived from an EMBL/GenBank/DDBJ whole genome shotgun (WGS) entry which is preliminary data.</text>
</comment>
<dbReference type="EC" id="2.1.1.64" evidence="5"/>
<comment type="subunit">
    <text evidence="5">Component of a multi-subunit COQ enzyme complex.</text>
</comment>
<dbReference type="VEuPathDB" id="TriTrypDB:Lsey_0128_0050"/>
<proteinExistence type="inferred from homology"/>
<dbReference type="FunFam" id="3.40.50.150:FF:000615">
    <property type="entry name" value="Ubiquinone biosynthesis O-methyltransferase, mitochondrial"/>
    <property type="match status" value="1"/>
</dbReference>
<dbReference type="UniPathway" id="UPA00232"/>
<protein>
    <recommendedName>
        <fullName evidence="5">Ubiquinone biosynthesis O-methyltransferase, mitochondrial</fullName>
    </recommendedName>
    <alternativeName>
        <fullName evidence="5">3-demethylubiquinol 3-O-methyltransferase</fullName>
        <ecNumber evidence="5">2.1.1.64</ecNumber>
    </alternativeName>
    <alternativeName>
        <fullName evidence="5">3-demethylubiquinone 3-O-methyltransferase</fullName>
        <ecNumber evidence="5">2.1.1.-</ecNumber>
    </alternativeName>
    <alternativeName>
        <fullName evidence="5">Polyprenyldihydroxybenzoate methyltransferase</fullName>
        <ecNumber evidence="5">2.1.1.114</ecNumber>
    </alternativeName>
</protein>
<evidence type="ECO:0000313" key="7">
    <source>
        <dbReference type="Proteomes" id="UP000038009"/>
    </source>
</evidence>
<feature type="binding site" evidence="5">
    <location>
        <position position="103"/>
    </location>
    <ligand>
        <name>S-adenosyl-L-methionine</name>
        <dbReference type="ChEBI" id="CHEBI:59789"/>
    </ligand>
</feature>
<dbReference type="GO" id="GO:0120537">
    <property type="term" value="F:3-demethylubiquinone 3-O-methyltransferase activity"/>
    <property type="evidence" value="ECO:0007669"/>
    <property type="project" value="RHEA"/>
</dbReference>
<evidence type="ECO:0000256" key="4">
    <source>
        <dbReference type="ARBA" id="ARBA00022691"/>
    </source>
</evidence>
<dbReference type="PANTHER" id="PTHR43464:SF19">
    <property type="entry name" value="UBIQUINONE BIOSYNTHESIS O-METHYLTRANSFERASE, MITOCHONDRIAL"/>
    <property type="match status" value="1"/>
</dbReference>
<dbReference type="AlphaFoldDB" id="A0A0N1PB64"/>
<evidence type="ECO:0000256" key="3">
    <source>
        <dbReference type="ARBA" id="ARBA00022688"/>
    </source>
</evidence>
<feature type="binding site" evidence="5">
    <location>
        <position position="164"/>
    </location>
    <ligand>
        <name>Mg(2+)</name>
        <dbReference type="ChEBI" id="CHEBI:18420"/>
    </ligand>
</feature>
<dbReference type="EC" id="2.1.1.-" evidence="5"/>
<dbReference type="HAMAP" id="MF_00472">
    <property type="entry name" value="UbiG"/>
    <property type="match status" value="1"/>
</dbReference>
<keyword evidence="5" id="KW-0479">Metal-binding</keyword>
<dbReference type="EC" id="2.1.1.114" evidence="5"/>
<comment type="catalytic activity">
    <reaction evidence="5">
        <text>a 3,4-dihydroxy-5-(all-trans-polyprenyl)benzoate + S-adenosyl-L-methionine = a 4-hydroxy-3-methoxy-5-(all-trans-polyprenyl)benzoate + S-adenosyl-L-homocysteine + H(+)</text>
        <dbReference type="Rhea" id="RHEA:44452"/>
        <dbReference type="Rhea" id="RHEA-COMP:10930"/>
        <dbReference type="Rhea" id="RHEA-COMP:10931"/>
        <dbReference type="ChEBI" id="CHEBI:15378"/>
        <dbReference type="ChEBI" id="CHEBI:57856"/>
        <dbReference type="ChEBI" id="CHEBI:59789"/>
        <dbReference type="ChEBI" id="CHEBI:64694"/>
        <dbReference type="ChEBI" id="CHEBI:84443"/>
        <dbReference type="EC" id="2.1.1.114"/>
    </reaction>
</comment>
<evidence type="ECO:0000256" key="5">
    <source>
        <dbReference type="HAMAP-Rule" id="MF_03190"/>
    </source>
</evidence>
<keyword evidence="5" id="KW-0496">Mitochondrion</keyword>
<feature type="binding site" evidence="5">
    <location>
        <position position="161"/>
    </location>
    <ligand>
        <name>Mg(2+)</name>
        <dbReference type="ChEBI" id="CHEBI:18420"/>
    </ligand>
</feature>
<dbReference type="GO" id="GO:0010420">
    <property type="term" value="F:polyprenyldihydroxybenzoate methyltransferase activity"/>
    <property type="evidence" value="ECO:0007669"/>
    <property type="project" value="UniProtKB-UniRule"/>
</dbReference>
<feature type="binding site" evidence="5">
    <location>
        <position position="82"/>
    </location>
    <ligand>
        <name>S-adenosyl-L-methionine</name>
        <dbReference type="ChEBI" id="CHEBI:59789"/>
    </ligand>
</feature>
<keyword evidence="5" id="KW-0999">Mitochondrion inner membrane</keyword>
<keyword evidence="6" id="KW-0830">Ubiquinone</keyword>